<sequence length="148" mass="16905">MSVDVLHRGIAMRWNRASRTSRNGLAYSIMWTFKSSVICAFMARLAVIGLTYAQPFLIMALTNYVQVFNCLYQHHNFRLITKIRGAIVSSIFEKTLTLKFDEYSDTAALILMSNDVDNIAFGVQNMHEVWANPMTADLLYEQGFSSYL</sequence>
<protein>
    <submittedName>
        <fullName evidence="5">Uncharacterized protein</fullName>
    </submittedName>
</protein>
<gene>
    <name evidence="5" type="ORF">PENSOL_c013G04955</name>
</gene>
<evidence type="ECO:0000256" key="4">
    <source>
        <dbReference type="SAM" id="Phobius"/>
    </source>
</evidence>
<keyword evidence="2 4" id="KW-1133">Transmembrane helix</keyword>
<dbReference type="InterPro" id="IPR036640">
    <property type="entry name" value="ABC1_TM_sf"/>
</dbReference>
<dbReference type="EMBL" id="MDYO01000013">
    <property type="protein sequence ID" value="OQD97164.1"/>
    <property type="molecule type" value="Genomic_DNA"/>
</dbReference>
<dbReference type="STRING" id="60172.A0A1V6R6K4"/>
<evidence type="ECO:0000256" key="1">
    <source>
        <dbReference type="ARBA" id="ARBA00022692"/>
    </source>
</evidence>
<comment type="caution">
    <text evidence="5">The sequence shown here is derived from an EMBL/GenBank/DDBJ whole genome shotgun (WGS) entry which is preliminary data.</text>
</comment>
<dbReference type="Proteomes" id="UP000191612">
    <property type="component" value="Unassembled WGS sequence"/>
</dbReference>
<evidence type="ECO:0000313" key="5">
    <source>
        <dbReference type="EMBL" id="OQD97164.1"/>
    </source>
</evidence>
<evidence type="ECO:0000256" key="3">
    <source>
        <dbReference type="ARBA" id="ARBA00023136"/>
    </source>
</evidence>
<feature type="transmembrane region" description="Helical" evidence="4">
    <location>
        <begin position="25"/>
        <end position="46"/>
    </location>
</feature>
<dbReference type="AlphaFoldDB" id="A0A1V6R6K4"/>
<organism evidence="5 6">
    <name type="scientific">Penicillium solitum</name>
    <dbReference type="NCBI Taxonomy" id="60172"/>
    <lineage>
        <taxon>Eukaryota</taxon>
        <taxon>Fungi</taxon>
        <taxon>Dikarya</taxon>
        <taxon>Ascomycota</taxon>
        <taxon>Pezizomycotina</taxon>
        <taxon>Eurotiomycetes</taxon>
        <taxon>Eurotiomycetidae</taxon>
        <taxon>Eurotiales</taxon>
        <taxon>Aspergillaceae</taxon>
        <taxon>Penicillium</taxon>
    </lineage>
</organism>
<keyword evidence="1 4" id="KW-0812">Transmembrane</keyword>
<feature type="transmembrane region" description="Helical" evidence="4">
    <location>
        <begin position="52"/>
        <end position="72"/>
    </location>
</feature>
<dbReference type="GO" id="GO:0005524">
    <property type="term" value="F:ATP binding"/>
    <property type="evidence" value="ECO:0007669"/>
    <property type="project" value="InterPro"/>
</dbReference>
<keyword evidence="3 4" id="KW-0472">Membrane</keyword>
<evidence type="ECO:0000313" key="6">
    <source>
        <dbReference type="Proteomes" id="UP000191612"/>
    </source>
</evidence>
<accession>A0A1V6R6K4</accession>
<proteinExistence type="predicted"/>
<evidence type="ECO:0000256" key="2">
    <source>
        <dbReference type="ARBA" id="ARBA00022989"/>
    </source>
</evidence>
<dbReference type="GO" id="GO:0016020">
    <property type="term" value="C:membrane"/>
    <property type="evidence" value="ECO:0007669"/>
    <property type="project" value="InterPro"/>
</dbReference>
<reference evidence="6" key="1">
    <citation type="journal article" date="2017" name="Nat. Microbiol.">
        <title>Global analysis of biosynthetic gene clusters reveals vast potential of secondary metabolite production in Penicillium species.</title>
        <authorList>
            <person name="Nielsen J.C."/>
            <person name="Grijseels S."/>
            <person name="Prigent S."/>
            <person name="Ji B."/>
            <person name="Dainat J."/>
            <person name="Nielsen K.F."/>
            <person name="Frisvad J.C."/>
            <person name="Workman M."/>
            <person name="Nielsen J."/>
        </authorList>
    </citation>
    <scope>NUCLEOTIDE SEQUENCE [LARGE SCALE GENOMIC DNA]</scope>
    <source>
        <strain evidence="6">IBT 29525</strain>
    </source>
</reference>
<name>A0A1V6R6K4_9EURO</name>
<keyword evidence="6" id="KW-1185">Reference proteome</keyword>
<dbReference type="Gene3D" id="1.20.1560.10">
    <property type="entry name" value="ABC transporter type 1, transmembrane domain"/>
    <property type="match status" value="1"/>
</dbReference>
<dbReference type="SUPFAM" id="SSF90123">
    <property type="entry name" value="ABC transporter transmembrane region"/>
    <property type="match status" value="1"/>
</dbReference>